<dbReference type="InterPro" id="IPR011335">
    <property type="entry name" value="Restrct_endonuc-II-like"/>
</dbReference>
<organism evidence="3 4">
    <name type="scientific">Candidatus Xenohaliotis californiensis</name>
    <dbReference type="NCBI Taxonomy" id="84677"/>
    <lineage>
        <taxon>Bacteria</taxon>
        <taxon>Pseudomonadati</taxon>
        <taxon>Pseudomonadota</taxon>
        <taxon>Alphaproteobacteria</taxon>
        <taxon>Rickettsiales</taxon>
        <taxon>Anaplasmataceae</taxon>
        <taxon>Candidatus Xenohaliotis</taxon>
    </lineage>
</organism>
<dbReference type="SUPFAM" id="SSF52540">
    <property type="entry name" value="P-loop containing nucleoside triphosphate hydrolases"/>
    <property type="match status" value="1"/>
</dbReference>
<evidence type="ECO:0000259" key="1">
    <source>
        <dbReference type="Pfam" id="PF13086"/>
    </source>
</evidence>
<feature type="domain" description="DNA2/NAM7 helicase helicase" evidence="1">
    <location>
        <begin position="32"/>
        <end position="70"/>
    </location>
</feature>
<reference evidence="3 4" key="1">
    <citation type="submission" date="2024-01" db="EMBL/GenBank/DDBJ databases">
        <authorList>
            <person name="Kunselman E."/>
        </authorList>
    </citation>
    <scope>NUCLEOTIDE SEQUENCE [LARGE SCALE GENOMIC DNA]</scope>
    <source>
        <strain evidence="3">2 abalone samples</strain>
    </source>
</reference>
<dbReference type="Gene3D" id="3.40.50.300">
    <property type="entry name" value="P-loop containing nucleotide triphosphate hydrolases"/>
    <property type="match status" value="1"/>
</dbReference>
<sequence length="167" mass="19292">MRRSGKSIQKIKPCFLMSPLTVAQYFEPGKFKFDLVVIDESLQIRPEYALSGIARADQIVVVGDPKQLPPNSTFQSVEIDNGIEHDGATKEDFQCPESISARERDVIHQQVLEGLGWHIYRIWSTDWFASPEKEFAKLKKCIQERLDNNEKLKRKRKVISDEKDDEI</sequence>
<keyword evidence="4" id="KW-1185">Reference proteome</keyword>
<dbReference type="Proteomes" id="UP001314181">
    <property type="component" value="Unassembled WGS sequence"/>
</dbReference>
<dbReference type="RefSeq" id="WP_338363262.1">
    <property type="nucleotide sequence ID" value="NZ_CAWVOK010000002.1"/>
</dbReference>
<dbReference type="Pfam" id="PF18741">
    <property type="entry name" value="MTES_1575"/>
    <property type="match status" value="1"/>
</dbReference>
<evidence type="ECO:0000313" key="4">
    <source>
        <dbReference type="Proteomes" id="UP001314181"/>
    </source>
</evidence>
<gene>
    <name evidence="3" type="ORF">CAXC1_110011</name>
</gene>
<accession>A0ABP0EUS3</accession>
<dbReference type="InterPro" id="IPR041677">
    <property type="entry name" value="DNA2/NAM7_AAA_11"/>
</dbReference>
<dbReference type="InterPro" id="IPR049468">
    <property type="entry name" value="Restrct_endonuc-II-like_dom"/>
</dbReference>
<comment type="caution">
    <text evidence="3">The sequence shown here is derived from an EMBL/GenBank/DDBJ whole genome shotgun (WGS) entry which is preliminary data.</text>
</comment>
<dbReference type="EMBL" id="CAWVOK010000002">
    <property type="protein sequence ID" value="CAK8162303.1"/>
    <property type="molecule type" value="Genomic_DNA"/>
</dbReference>
<dbReference type="InterPro" id="IPR027417">
    <property type="entry name" value="P-loop_NTPase"/>
</dbReference>
<evidence type="ECO:0008006" key="5">
    <source>
        <dbReference type="Google" id="ProtNLM"/>
    </source>
</evidence>
<evidence type="ECO:0000313" key="3">
    <source>
        <dbReference type="EMBL" id="CAK8162303.1"/>
    </source>
</evidence>
<feature type="domain" description="Restriction endonuclease type II-like" evidence="2">
    <location>
        <begin position="82"/>
        <end position="140"/>
    </location>
</feature>
<dbReference type="Gene3D" id="3.40.960.10">
    <property type="entry name" value="VSR Endonuclease"/>
    <property type="match status" value="1"/>
</dbReference>
<dbReference type="Pfam" id="PF13086">
    <property type="entry name" value="AAA_11"/>
    <property type="match status" value="1"/>
</dbReference>
<name>A0ABP0EUS3_9RICK</name>
<proteinExistence type="predicted"/>
<protein>
    <recommendedName>
        <fullName evidence="5">DNA2/NAM7 helicase helicase domain-containing protein</fullName>
    </recommendedName>
</protein>
<evidence type="ECO:0000259" key="2">
    <source>
        <dbReference type="Pfam" id="PF18741"/>
    </source>
</evidence>
<dbReference type="SUPFAM" id="SSF52980">
    <property type="entry name" value="Restriction endonuclease-like"/>
    <property type="match status" value="1"/>
</dbReference>